<feature type="active site" description="Nucleophile" evidence="9 10">
    <location>
        <position position="51"/>
    </location>
</feature>
<evidence type="ECO:0000259" key="15">
    <source>
        <dbReference type="Pfam" id="PF00745"/>
    </source>
</evidence>
<comment type="function">
    <text evidence="9">Catalyzes the NADPH-dependent reduction of glutamyl-tRNA(Glu) to glutamate 1-semialdehyde (GSA).</text>
</comment>
<feature type="domain" description="Glutamyl-tRNA reductase N-terminal" evidence="17">
    <location>
        <begin position="8"/>
        <end position="155"/>
    </location>
</feature>
<evidence type="ECO:0000256" key="5">
    <source>
        <dbReference type="ARBA" id="ARBA00023002"/>
    </source>
</evidence>
<feature type="domain" description="Quinate/shikimate 5-dehydrogenase/glutamyl-tRNA reductase" evidence="16">
    <location>
        <begin position="170"/>
        <end position="305"/>
    </location>
</feature>
<proteinExistence type="inferred from homology"/>
<dbReference type="Pfam" id="PF00745">
    <property type="entry name" value="GlutR_dimer"/>
    <property type="match status" value="1"/>
</dbReference>
<dbReference type="GO" id="GO:0050661">
    <property type="term" value="F:NADP binding"/>
    <property type="evidence" value="ECO:0007669"/>
    <property type="project" value="InterPro"/>
</dbReference>
<dbReference type="SUPFAM" id="SSF51735">
    <property type="entry name" value="NAD(P)-binding Rossmann-fold domains"/>
    <property type="match status" value="1"/>
</dbReference>
<dbReference type="EMBL" id="DXHV01000081">
    <property type="protein sequence ID" value="HIW01431.1"/>
    <property type="molecule type" value="Genomic_DNA"/>
</dbReference>
<dbReference type="FunFam" id="3.40.50.720:FF:000031">
    <property type="entry name" value="Glutamyl-tRNA reductase"/>
    <property type="match status" value="1"/>
</dbReference>
<dbReference type="Pfam" id="PF05201">
    <property type="entry name" value="GlutR_N"/>
    <property type="match status" value="1"/>
</dbReference>
<evidence type="ECO:0000256" key="14">
    <source>
        <dbReference type="RuleBase" id="RU000584"/>
    </source>
</evidence>
<comment type="subunit">
    <text evidence="9">Homodimer.</text>
</comment>
<comment type="similarity">
    <text evidence="2 9 14">Belongs to the glutamyl-tRNA reductase family.</text>
</comment>
<reference evidence="18" key="1">
    <citation type="journal article" date="2021" name="PeerJ">
        <title>Extensive microbial diversity within the chicken gut microbiome revealed by metagenomics and culture.</title>
        <authorList>
            <person name="Gilroy R."/>
            <person name="Ravi A."/>
            <person name="Getino M."/>
            <person name="Pursley I."/>
            <person name="Horton D.L."/>
            <person name="Alikhan N.F."/>
            <person name="Baker D."/>
            <person name="Gharbi K."/>
            <person name="Hall N."/>
            <person name="Watson M."/>
            <person name="Adriaenssens E.M."/>
            <person name="Foster-Nyarko E."/>
            <person name="Jarju S."/>
            <person name="Secka A."/>
            <person name="Antonio M."/>
            <person name="Oren A."/>
            <person name="Chaudhuri R.R."/>
            <person name="La Ragione R."/>
            <person name="Hildebrand F."/>
            <person name="Pallen M.J."/>
        </authorList>
    </citation>
    <scope>NUCLEOTIDE SEQUENCE</scope>
    <source>
        <strain evidence="18">ChiHecec2B26-446</strain>
    </source>
</reference>
<dbReference type="SUPFAM" id="SSF69075">
    <property type="entry name" value="Glutamyl tRNA-reductase dimerization domain"/>
    <property type="match status" value="1"/>
</dbReference>
<feature type="binding site" evidence="9 11">
    <location>
        <position position="108"/>
    </location>
    <ligand>
        <name>substrate</name>
    </ligand>
</feature>
<dbReference type="PANTHER" id="PTHR43013:SF1">
    <property type="entry name" value="GLUTAMYL-TRNA REDUCTASE"/>
    <property type="match status" value="1"/>
</dbReference>
<dbReference type="FunFam" id="3.30.460.30:FF:000001">
    <property type="entry name" value="Glutamyl-tRNA reductase"/>
    <property type="match status" value="1"/>
</dbReference>
<feature type="binding site" evidence="9 11">
    <location>
        <position position="119"/>
    </location>
    <ligand>
        <name>substrate</name>
    </ligand>
</feature>
<evidence type="ECO:0000259" key="16">
    <source>
        <dbReference type="Pfam" id="PF01488"/>
    </source>
</evidence>
<gene>
    <name evidence="9 18" type="primary">hemA</name>
    <name evidence="18" type="ORF">H9894_09650</name>
</gene>
<dbReference type="InterPro" id="IPR015895">
    <property type="entry name" value="4pyrrol_synth_GluRdtase_N"/>
</dbReference>
<accession>A0A9D1TRF3</accession>
<dbReference type="InterPro" id="IPR036291">
    <property type="entry name" value="NAD(P)-bd_dom_sf"/>
</dbReference>
<evidence type="ECO:0000313" key="18">
    <source>
        <dbReference type="EMBL" id="HIW01431.1"/>
    </source>
</evidence>
<feature type="domain" description="Tetrapyrrole biosynthesis glutamyl-tRNA reductase dimerisation" evidence="15">
    <location>
        <begin position="319"/>
        <end position="417"/>
    </location>
</feature>
<dbReference type="PANTHER" id="PTHR43013">
    <property type="entry name" value="GLUTAMYL-TRNA REDUCTASE"/>
    <property type="match status" value="1"/>
</dbReference>
<dbReference type="Pfam" id="PF01488">
    <property type="entry name" value="Shikimate_DH"/>
    <property type="match status" value="1"/>
</dbReference>
<evidence type="ECO:0000256" key="8">
    <source>
        <dbReference type="ARBA" id="ARBA00068659"/>
    </source>
</evidence>
<dbReference type="InterPro" id="IPR015896">
    <property type="entry name" value="4pyrrol_synth_GluRdtase_dimer"/>
</dbReference>
<evidence type="ECO:0000256" key="13">
    <source>
        <dbReference type="PIRSR" id="PIRSR000445-4"/>
    </source>
</evidence>
<evidence type="ECO:0000256" key="6">
    <source>
        <dbReference type="ARBA" id="ARBA00023244"/>
    </source>
</evidence>
<evidence type="ECO:0000256" key="10">
    <source>
        <dbReference type="PIRSR" id="PIRSR000445-1"/>
    </source>
</evidence>
<comment type="miscellaneous">
    <text evidence="9">During catalysis, the active site Cys acts as a nucleophile attacking the alpha-carbonyl group of tRNA-bound glutamate with the formation of a thioester intermediate between enzyme and glutamate, and the concomitant release of tRNA(Glu). The thioester intermediate is finally reduced by direct hydride transfer from NADPH, to form the product GSA.</text>
</comment>
<dbReference type="InterPro" id="IPR000343">
    <property type="entry name" value="4pyrrol_synth_GluRdtase"/>
</dbReference>
<dbReference type="GO" id="GO:0019353">
    <property type="term" value="P:protoporphyrinogen IX biosynthetic process from glutamate"/>
    <property type="evidence" value="ECO:0007669"/>
    <property type="project" value="TreeGrafter"/>
</dbReference>
<dbReference type="PROSITE" id="PS00747">
    <property type="entry name" value="GLUTR"/>
    <property type="match status" value="1"/>
</dbReference>
<dbReference type="Gene3D" id="3.30.460.30">
    <property type="entry name" value="Glutamyl-tRNA reductase, N-terminal domain"/>
    <property type="match status" value="1"/>
</dbReference>
<dbReference type="EC" id="1.2.1.70" evidence="3 9"/>
<keyword evidence="6 9" id="KW-0627">Porphyrin biosynthesis</keyword>
<feature type="site" description="Important for activity" evidence="9 13">
    <location>
        <position position="98"/>
    </location>
</feature>
<dbReference type="CDD" id="cd05213">
    <property type="entry name" value="NAD_bind_Glutamyl_tRNA_reduct"/>
    <property type="match status" value="1"/>
</dbReference>
<dbReference type="NCBIfam" id="TIGR01035">
    <property type="entry name" value="hemA"/>
    <property type="match status" value="1"/>
</dbReference>
<dbReference type="AlphaFoldDB" id="A0A9D1TRF3"/>
<keyword evidence="4 9" id="KW-0521">NADP</keyword>
<dbReference type="PIRSF" id="PIRSF000445">
    <property type="entry name" value="4pyrrol_synth_GluRdtase"/>
    <property type="match status" value="1"/>
</dbReference>
<evidence type="ECO:0000256" key="12">
    <source>
        <dbReference type="PIRSR" id="PIRSR000445-3"/>
    </source>
</evidence>
<protein>
    <recommendedName>
        <fullName evidence="8 9">Glutamyl-tRNA reductase</fullName>
        <shortName evidence="9">GluTR</shortName>
        <ecNumber evidence="3 9">1.2.1.70</ecNumber>
    </recommendedName>
</protein>
<dbReference type="InterPro" id="IPR006151">
    <property type="entry name" value="Shikm_DH/Glu-tRNA_Rdtase"/>
</dbReference>
<evidence type="ECO:0000256" key="9">
    <source>
        <dbReference type="HAMAP-Rule" id="MF_00087"/>
    </source>
</evidence>
<evidence type="ECO:0000256" key="1">
    <source>
        <dbReference type="ARBA" id="ARBA00005059"/>
    </source>
</evidence>
<evidence type="ECO:0000313" key="19">
    <source>
        <dbReference type="Proteomes" id="UP000886752"/>
    </source>
</evidence>
<dbReference type="Proteomes" id="UP000886752">
    <property type="component" value="Unassembled WGS sequence"/>
</dbReference>
<comment type="domain">
    <text evidence="9">Possesses an unusual extended V-shaped dimeric structure with each monomer consisting of three distinct domains arranged along a curved 'spinal' alpha-helix. The N-terminal catalytic domain specifically recognizes the glutamate moiety of the substrate. The second domain is the NADPH-binding domain, and the third C-terminal domain is responsible for dimerization.</text>
</comment>
<dbReference type="Gene3D" id="3.40.50.720">
    <property type="entry name" value="NAD(P)-binding Rossmann-like Domain"/>
    <property type="match status" value="1"/>
</dbReference>
<sequence length="501" mass="55145">MDCDIVLVGLNYRTAAVDVRERFALVHQTDPENWALPLGGAVHEALILSTCNRVELLAMGTGDVRSQMLAAWAKARQASVQDLEPYTYTYHNDDAVRHLFSVASSLDSMVLGEPQILGQLKQAYRKAAASHATGVILNHLLHKAFSVAKRVRTETAVASSAVSISYAAVELAKRIFGTMSEHRAMLIGAGEMAELAATHLVQNGIAEILVSNRTFSKAEELARFYHGRAVPFETLNTAFRDVDIVITSTGAPEAIIHAKDIRQVLRARRNRPMFFIDIAVPRDVDPDVNGLDNIYLYDIDDLKEVVEENRASRRGEAIKAEGIVEEEMVSFREWLARLNVQPTIKQLVQIGQDTICDEVDRTMRRLGSTDETLKEALECMGQALVKKFLHAPISYLKEGDSAEHSRHILTIQQVFNLDGHCQSRFAQSKHAESQEADSLQFPAFSCSCQTDEAATDGQADSAGRDAGHKASCSKASCSKESCSQDKPCKCCQGTQEGLCHA</sequence>
<comment type="catalytic activity">
    <reaction evidence="7 9 14">
        <text>(S)-4-amino-5-oxopentanoate + tRNA(Glu) + NADP(+) = L-glutamyl-tRNA(Glu) + NADPH + H(+)</text>
        <dbReference type="Rhea" id="RHEA:12344"/>
        <dbReference type="Rhea" id="RHEA-COMP:9663"/>
        <dbReference type="Rhea" id="RHEA-COMP:9680"/>
        <dbReference type="ChEBI" id="CHEBI:15378"/>
        <dbReference type="ChEBI" id="CHEBI:57501"/>
        <dbReference type="ChEBI" id="CHEBI:57783"/>
        <dbReference type="ChEBI" id="CHEBI:58349"/>
        <dbReference type="ChEBI" id="CHEBI:78442"/>
        <dbReference type="ChEBI" id="CHEBI:78520"/>
        <dbReference type="EC" id="1.2.1.70"/>
    </reaction>
</comment>
<evidence type="ECO:0000256" key="4">
    <source>
        <dbReference type="ARBA" id="ARBA00022857"/>
    </source>
</evidence>
<comment type="caution">
    <text evidence="18">The sequence shown here is derived from an EMBL/GenBank/DDBJ whole genome shotgun (WGS) entry which is preliminary data.</text>
</comment>
<feature type="binding site" evidence="9 11">
    <location>
        <begin position="50"/>
        <end position="53"/>
    </location>
    <ligand>
        <name>substrate</name>
    </ligand>
</feature>
<feature type="binding site" evidence="9 12">
    <location>
        <begin position="188"/>
        <end position="193"/>
    </location>
    <ligand>
        <name>NADP(+)</name>
        <dbReference type="ChEBI" id="CHEBI:58349"/>
    </ligand>
</feature>
<feature type="binding site" evidence="9 11">
    <location>
        <begin position="113"/>
        <end position="115"/>
    </location>
    <ligand>
        <name>substrate</name>
    </ligand>
</feature>
<dbReference type="SUPFAM" id="SSF69742">
    <property type="entry name" value="Glutamyl tRNA-reductase catalytic, N-terminal domain"/>
    <property type="match status" value="1"/>
</dbReference>
<reference evidence="18" key="2">
    <citation type="submission" date="2021-04" db="EMBL/GenBank/DDBJ databases">
        <authorList>
            <person name="Gilroy R."/>
        </authorList>
    </citation>
    <scope>NUCLEOTIDE SEQUENCE</scope>
    <source>
        <strain evidence="18">ChiHecec2B26-446</strain>
    </source>
</reference>
<dbReference type="InterPro" id="IPR036453">
    <property type="entry name" value="GluRdtase_dimer_dom_sf"/>
</dbReference>
<dbReference type="HAMAP" id="MF_00087">
    <property type="entry name" value="Glu_tRNA_reductase"/>
    <property type="match status" value="1"/>
</dbReference>
<evidence type="ECO:0000256" key="7">
    <source>
        <dbReference type="ARBA" id="ARBA00047464"/>
    </source>
</evidence>
<dbReference type="InterPro" id="IPR018214">
    <property type="entry name" value="GluRdtase_CS"/>
</dbReference>
<evidence type="ECO:0000256" key="11">
    <source>
        <dbReference type="PIRSR" id="PIRSR000445-2"/>
    </source>
</evidence>
<dbReference type="GO" id="GO:0008883">
    <property type="term" value="F:glutamyl-tRNA reductase activity"/>
    <property type="evidence" value="ECO:0007669"/>
    <property type="project" value="UniProtKB-UniRule"/>
</dbReference>
<keyword evidence="5 9" id="KW-0560">Oxidoreductase</keyword>
<evidence type="ECO:0000256" key="3">
    <source>
        <dbReference type="ARBA" id="ARBA00012970"/>
    </source>
</evidence>
<dbReference type="InterPro" id="IPR036343">
    <property type="entry name" value="GluRdtase_N_sf"/>
</dbReference>
<evidence type="ECO:0000259" key="17">
    <source>
        <dbReference type="Pfam" id="PF05201"/>
    </source>
</evidence>
<name>A0A9D1TRF3_9BACT</name>
<comment type="pathway">
    <text evidence="1 9 14">Porphyrin-containing compound metabolism; protoporphyrin-IX biosynthesis; 5-aminolevulinate from L-glutamyl-tRNA(Glu): step 1/2.</text>
</comment>
<evidence type="ECO:0000256" key="2">
    <source>
        <dbReference type="ARBA" id="ARBA00005916"/>
    </source>
</evidence>
<organism evidence="18 19">
    <name type="scientific">Candidatus Desulfovibrio intestinipullorum</name>
    <dbReference type="NCBI Taxonomy" id="2838536"/>
    <lineage>
        <taxon>Bacteria</taxon>
        <taxon>Pseudomonadati</taxon>
        <taxon>Thermodesulfobacteriota</taxon>
        <taxon>Desulfovibrionia</taxon>
        <taxon>Desulfovibrionales</taxon>
        <taxon>Desulfovibrionaceae</taxon>
        <taxon>Desulfovibrio</taxon>
    </lineage>
</organism>